<sequence length="439" mass="50430">MNLFENTLKFNGFPIAEAKRKLSEIQQIPENEFEAYIKNKRAEIVQYHIQNNPFYRKFIETNIADWDAIPVMTKSDLQQPLADRLSKNFSKKSIYISKTSGSSGTPFIFAKDKYCHALTWAKFIDSYASIGIDLSASLQARFYGIPLNFTGYYKERFKDFLGSRYRFPIFDLSTNKLEEILKVFKRKKFDYINGYTSSIVRFARFLSDKNLILNQVCPTLKYCIVTSEMLFEDDKLLMESAFGVPVIDEYGASEFGLIAFADNNGELIVNSEEVFVEILDENNRTVPLGSSGRIIITALYNKAHPMIRYDIGDIGVLSSTSTSKRPILKRLLGRTNDFARLPSGKVVPGLTFYYVTKTIISNDGNIKEFVIEQTKLDTFKIKYVATKELKTHEKLEIQKSITEYLEKDLKITFERFEVLKRSKNGKLKQFVSLVQPGTI</sequence>
<comment type="caution">
    <text evidence="1">The sequence shown here is derived from an EMBL/GenBank/DDBJ whole genome shotgun (WGS) entry which is preliminary data.</text>
</comment>
<evidence type="ECO:0000313" key="1">
    <source>
        <dbReference type="EMBL" id="MCG2417398.1"/>
    </source>
</evidence>
<dbReference type="GO" id="GO:0016874">
    <property type="term" value="F:ligase activity"/>
    <property type="evidence" value="ECO:0007669"/>
    <property type="project" value="UniProtKB-KW"/>
</dbReference>
<organism evidence="1 2">
    <name type="scientific">Aequorivita vitellina</name>
    <dbReference type="NCBI Taxonomy" id="2874475"/>
    <lineage>
        <taxon>Bacteria</taxon>
        <taxon>Pseudomonadati</taxon>
        <taxon>Bacteroidota</taxon>
        <taxon>Flavobacteriia</taxon>
        <taxon>Flavobacteriales</taxon>
        <taxon>Flavobacteriaceae</taxon>
        <taxon>Aequorivita</taxon>
    </lineage>
</organism>
<evidence type="ECO:0000313" key="2">
    <source>
        <dbReference type="Proteomes" id="UP001139461"/>
    </source>
</evidence>
<dbReference type="PANTHER" id="PTHR36932:SF1">
    <property type="entry name" value="CAPSULAR POLYSACCHARIDE BIOSYNTHESIS PROTEIN"/>
    <property type="match status" value="1"/>
</dbReference>
<keyword evidence="2" id="KW-1185">Reference proteome</keyword>
<dbReference type="InterPro" id="IPR053158">
    <property type="entry name" value="CapK_Type1_Caps_Biosynth"/>
</dbReference>
<reference evidence="1" key="1">
    <citation type="submission" date="2021-09" db="EMBL/GenBank/DDBJ databases">
        <title>Genome of Aequorivita sp. strain F47161.</title>
        <authorList>
            <person name="Wang Y."/>
        </authorList>
    </citation>
    <scope>NUCLEOTIDE SEQUENCE</scope>
    <source>
        <strain evidence="1">F47161</strain>
    </source>
</reference>
<keyword evidence="1" id="KW-0436">Ligase</keyword>
<dbReference type="PANTHER" id="PTHR36932">
    <property type="entry name" value="CAPSULAR POLYSACCHARIDE BIOSYNTHESIS PROTEIN"/>
    <property type="match status" value="1"/>
</dbReference>
<dbReference type="RefSeq" id="WP_237601220.1">
    <property type="nucleotide sequence ID" value="NZ_JAIRBA010000001.1"/>
</dbReference>
<dbReference type="SUPFAM" id="SSF56801">
    <property type="entry name" value="Acetyl-CoA synthetase-like"/>
    <property type="match status" value="1"/>
</dbReference>
<accession>A0A9X1QR44</accession>
<proteinExistence type="predicted"/>
<name>A0A9X1QR44_9FLAO</name>
<dbReference type="AlphaFoldDB" id="A0A9X1QR44"/>
<gene>
    <name evidence="1" type="ORF">K8089_00075</name>
</gene>
<dbReference type="Gene3D" id="3.40.50.12780">
    <property type="entry name" value="N-terminal domain of ligase-like"/>
    <property type="match status" value="1"/>
</dbReference>
<dbReference type="InterPro" id="IPR042099">
    <property type="entry name" value="ANL_N_sf"/>
</dbReference>
<dbReference type="Proteomes" id="UP001139461">
    <property type="component" value="Unassembled WGS sequence"/>
</dbReference>
<protein>
    <submittedName>
        <fullName evidence="1">Phenylacetate--CoA ligase family protein</fullName>
    </submittedName>
</protein>
<dbReference type="EMBL" id="JAIRBA010000001">
    <property type="protein sequence ID" value="MCG2417398.1"/>
    <property type="molecule type" value="Genomic_DNA"/>
</dbReference>